<gene>
    <name evidence="2" type="ORF">CLAFUR5_05668</name>
</gene>
<dbReference type="GeneID" id="71985546"/>
<proteinExistence type="predicted"/>
<feature type="region of interest" description="Disordered" evidence="1">
    <location>
        <begin position="1"/>
        <end position="63"/>
    </location>
</feature>
<dbReference type="RefSeq" id="XP_047761838.1">
    <property type="nucleotide sequence ID" value="XM_047904816.1"/>
</dbReference>
<dbReference type="OrthoDB" id="3935714at2759"/>
<evidence type="ECO:0000256" key="1">
    <source>
        <dbReference type="SAM" id="MobiDB-lite"/>
    </source>
</evidence>
<evidence type="ECO:0000313" key="3">
    <source>
        <dbReference type="Proteomes" id="UP000756132"/>
    </source>
</evidence>
<protein>
    <submittedName>
        <fullName evidence="2">Uncharacterized protein</fullName>
    </submittedName>
</protein>
<dbReference type="AlphaFoldDB" id="A0A9Q8LHG0"/>
<dbReference type="EMBL" id="CP090167">
    <property type="protein sequence ID" value="UJO17472.1"/>
    <property type="molecule type" value="Genomic_DNA"/>
</dbReference>
<reference evidence="2" key="1">
    <citation type="submission" date="2021-12" db="EMBL/GenBank/DDBJ databases">
        <authorList>
            <person name="Zaccaron A."/>
            <person name="Stergiopoulos I."/>
        </authorList>
    </citation>
    <scope>NUCLEOTIDE SEQUENCE</scope>
    <source>
        <strain evidence="2">Race5_Kim</strain>
    </source>
</reference>
<keyword evidence="3" id="KW-1185">Reference proteome</keyword>
<dbReference type="Proteomes" id="UP000756132">
    <property type="component" value="Chromosome 5"/>
</dbReference>
<dbReference type="KEGG" id="ffu:CLAFUR5_05668"/>
<accession>A0A9Q8LHG0</accession>
<reference evidence="2" key="2">
    <citation type="journal article" date="2022" name="Microb. Genom.">
        <title>A chromosome-scale genome assembly of the tomato pathogen Cladosporium fulvum reveals a compartmentalized genome architecture and the presence of a dispensable chromosome.</title>
        <authorList>
            <person name="Zaccaron A.Z."/>
            <person name="Chen L.H."/>
            <person name="Samaras A."/>
            <person name="Stergiopoulos I."/>
        </authorList>
    </citation>
    <scope>NUCLEOTIDE SEQUENCE</scope>
    <source>
        <strain evidence="2">Race5_Kim</strain>
    </source>
</reference>
<dbReference type="OMA" id="ETHVEQY"/>
<sequence>MPLAGHAVPKAAPNFSRKPVKPVKPLKRKPVPVARRSISSDASLLASEGSPESSRSASTHNIWSPLETHVEQYDLREPTTPLEAFIPEPLFTIKEVSPPVEQYDSARGSTSSENIESEQPLFTIKEASPPAEQYDLSRGSPPFENIKPELVGSSSMGSGQTNWRSSTSTLVSNFAPLTFTEQRPTVLRSYSGEHWMSSGEVISRFKRLIETQHFRIEKSTLNSLLGVDPTSEEALLKPLEAQLYLSSDGRYIITWPELETIAQILKVDATRNPVDLHAFATQHDIAWNSLQKMIETYAGKDWPRVILDVDDWSFLVSHEQVEAIKSQLTAAMTAAGSEICDLTAAVSPEIPSPVVIALATEASFGTHSEIRYVGDHHIISIPPGYSTKDVDAELQQASNAFDEHQRAHLISIIARMLWCPLHLYTAGINTVPSEFFRARQGDFITDHFRREKIPRTIAIVHEQNLAHNVVVADAIDRLHRSSADIKSFKTLQEVVLRLGNDLSISAPSEALVFETKHRHIVQTAQAMQNMPQGLEILRNLVWILLATSEPGLFMSSVKDTTRLINMYGEVGDAEVMGLMQIWLVKLDSGVNDDEDIRQMRALASAAVEEWVEARDVVKW</sequence>
<name>A0A9Q8LHG0_PASFU</name>
<feature type="compositionally biased region" description="Basic residues" evidence="1">
    <location>
        <begin position="18"/>
        <end position="30"/>
    </location>
</feature>
<evidence type="ECO:0000313" key="2">
    <source>
        <dbReference type="EMBL" id="UJO17472.1"/>
    </source>
</evidence>
<organism evidence="2 3">
    <name type="scientific">Passalora fulva</name>
    <name type="common">Tomato leaf mold</name>
    <name type="synonym">Cladosporium fulvum</name>
    <dbReference type="NCBI Taxonomy" id="5499"/>
    <lineage>
        <taxon>Eukaryota</taxon>
        <taxon>Fungi</taxon>
        <taxon>Dikarya</taxon>
        <taxon>Ascomycota</taxon>
        <taxon>Pezizomycotina</taxon>
        <taxon>Dothideomycetes</taxon>
        <taxon>Dothideomycetidae</taxon>
        <taxon>Mycosphaerellales</taxon>
        <taxon>Mycosphaerellaceae</taxon>
        <taxon>Fulvia</taxon>
    </lineage>
</organism>
<feature type="compositionally biased region" description="Low complexity" evidence="1">
    <location>
        <begin position="46"/>
        <end position="58"/>
    </location>
</feature>